<gene>
    <name evidence="8" type="ORF">I8J32_014080</name>
</gene>
<dbReference type="Gene3D" id="3.30.565.10">
    <property type="entry name" value="Histidine kinase-like ATPase, C-terminal domain"/>
    <property type="match status" value="1"/>
</dbReference>
<dbReference type="SMART" id="SM00065">
    <property type="entry name" value="GAF"/>
    <property type="match status" value="3"/>
</dbReference>
<dbReference type="Gene3D" id="1.10.287.130">
    <property type="match status" value="1"/>
</dbReference>
<dbReference type="FunFam" id="3.30.565.10:FF:000006">
    <property type="entry name" value="Sensor histidine kinase WalK"/>
    <property type="match status" value="1"/>
</dbReference>
<keyword evidence="4" id="KW-0808">Transferase</keyword>
<dbReference type="Pfam" id="PF13185">
    <property type="entry name" value="GAF_2"/>
    <property type="match status" value="2"/>
</dbReference>
<dbReference type="KEGG" id="lsf:I8J32_014080"/>
<dbReference type="InterPro" id="IPR036890">
    <property type="entry name" value="HATPase_C_sf"/>
</dbReference>
<dbReference type="SMART" id="SM00091">
    <property type="entry name" value="PAS"/>
    <property type="match status" value="2"/>
</dbReference>
<organism evidence="8 9">
    <name type="scientific">Agrilutibacter solisilvae</name>
    <dbReference type="NCBI Taxonomy" id="2763317"/>
    <lineage>
        <taxon>Bacteria</taxon>
        <taxon>Pseudomonadati</taxon>
        <taxon>Pseudomonadota</taxon>
        <taxon>Gammaproteobacteria</taxon>
        <taxon>Lysobacterales</taxon>
        <taxon>Lysobacteraceae</taxon>
        <taxon>Agrilutibacter</taxon>
    </lineage>
</organism>
<name>A0A974XZJ6_9GAMM</name>
<dbReference type="PANTHER" id="PTHR43547:SF2">
    <property type="entry name" value="HYBRID SIGNAL TRANSDUCTION HISTIDINE KINASE C"/>
    <property type="match status" value="1"/>
</dbReference>
<dbReference type="GO" id="GO:0000155">
    <property type="term" value="F:phosphorelay sensor kinase activity"/>
    <property type="evidence" value="ECO:0007669"/>
    <property type="project" value="InterPro"/>
</dbReference>
<dbReference type="PANTHER" id="PTHR43547">
    <property type="entry name" value="TWO-COMPONENT HISTIDINE KINASE"/>
    <property type="match status" value="1"/>
</dbReference>
<reference evidence="8 9" key="1">
    <citation type="submission" date="2021-03" db="EMBL/GenBank/DDBJ databases">
        <title>Lysobacter sp. nov. isolated from soil of gangwondo yeongwol, south Korea.</title>
        <authorList>
            <person name="Kim K.R."/>
            <person name="Kim K.H."/>
            <person name="Jeon C.O."/>
        </authorList>
    </citation>
    <scope>NUCLEOTIDE SEQUENCE [LARGE SCALE GENOMIC DNA]</scope>
    <source>
        <strain evidence="8 9">R19</strain>
    </source>
</reference>
<evidence type="ECO:0000259" key="7">
    <source>
        <dbReference type="PROSITE" id="PS50112"/>
    </source>
</evidence>
<accession>A0A974XZJ6</accession>
<dbReference type="EMBL" id="CP071518">
    <property type="protein sequence ID" value="QSX77840.1"/>
    <property type="molecule type" value="Genomic_DNA"/>
</dbReference>
<dbReference type="Gene3D" id="3.30.450.40">
    <property type="match status" value="3"/>
</dbReference>
<comment type="catalytic activity">
    <reaction evidence="1">
        <text>ATP + protein L-histidine = ADP + protein N-phospho-L-histidine.</text>
        <dbReference type="EC" id="2.7.13.3"/>
    </reaction>
</comment>
<keyword evidence="3" id="KW-0597">Phosphoprotein</keyword>
<dbReference type="RefSeq" id="WP_200615694.1">
    <property type="nucleotide sequence ID" value="NZ_CP071518.1"/>
</dbReference>
<dbReference type="GO" id="GO:0005886">
    <property type="term" value="C:plasma membrane"/>
    <property type="evidence" value="ECO:0007669"/>
    <property type="project" value="UniProtKB-ARBA"/>
</dbReference>
<dbReference type="NCBIfam" id="TIGR00229">
    <property type="entry name" value="sensory_box"/>
    <property type="match status" value="1"/>
</dbReference>
<evidence type="ECO:0000256" key="4">
    <source>
        <dbReference type="ARBA" id="ARBA00022679"/>
    </source>
</evidence>
<dbReference type="PROSITE" id="PS50112">
    <property type="entry name" value="PAS"/>
    <property type="match status" value="1"/>
</dbReference>
<dbReference type="SUPFAM" id="SSF55781">
    <property type="entry name" value="GAF domain-like"/>
    <property type="match status" value="3"/>
</dbReference>
<keyword evidence="5" id="KW-0418">Kinase</keyword>
<evidence type="ECO:0000256" key="5">
    <source>
        <dbReference type="ARBA" id="ARBA00022777"/>
    </source>
</evidence>
<dbReference type="InterPro" id="IPR013655">
    <property type="entry name" value="PAS_fold_3"/>
</dbReference>
<dbReference type="CDD" id="cd00130">
    <property type="entry name" value="PAS"/>
    <property type="match status" value="2"/>
</dbReference>
<dbReference type="EC" id="2.7.13.3" evidence="2"/>
<evidence type="ECO:0000313" key="8">
    <source>
        <dbReference type="EMBL" id="QSX77840.1"/>
    </source>
</evidence>
<dbReference type="Pfam" id="PF01590">
    <property type="entry name" value="GAF"/>
    <property type="match status" value="1"/>
</dbReference>
<evidence type="ECO:0000259" key="6">
    <source>
        <dbReference type="PROSITE" id="PS50109"/>
    </source>
</evidence>
<dbReference type="InterPro" id="IPR005467">
    <property type="entry name" value="His_kinase_dom"/>
</dbReference>
<evidence type="ECO:0000256" key="1">
    <source>
        <dbReference type="ARBA" id="ARBA00000085"/>
    </source>
</evidence>
<dbReference type="SUPFAM" id="SSF55785">
    <property type="entry name" value="PYP-like sensor domain (PAS domain)"/>
    <property type="match status" value="2"/>
</dbReference>
<dbReference type="SMART" id="SM00387">
    <property type="entry name" value="HATPase_c"/>
    <property type="match status" value="1"/>
</dbReference>
<feature type="domain" description="Histidine kinase" evidence="6">
    <location>
        <begin position="808"/>
        <end position="1025"/>
    </location>
</feature>
<feature type="domain" description="PAS" evidence="7">
    <location>
        <begin position="362"/>
        <end position="432"/>
    </location>
</feature>
<dbReference type="SMART" id="SM00388">
    <property type="entry name" value="HisKA"/>
    <property type="match status" value="1"/>
</dbReference>
<dbReference type="InterPro" id="IPR029016">
    <property type="entry name" value="GAF-like_dom_sf"/>
</dbReference>
<dbReference type="InterPro" id="IPR003018">
    <property type="entry name" value="GAF"/>
</dbReference>
<dbReference type="CDD" id="cd00082">
    <property type="entry name" value="HisKA"/>
    <property type="match status" value="1"/>
</dbReference>
<evidence type="ECO:0000256" key="2">
    <source>
        <dbReference type="ARBA" id="ARBA00012438"/>
    </source>
</evidence>
<dbReference type="InterPro" id="IPR035965">
    <property type="entry name" value="PAS-like_dom_sf"/>
</dbReference>
<dbReference type="Gene3D" id="3.30.450.20">
    <property type="entry name" value="PAS domain"/>
    <property type="match status" value="2"/>
</dbReference>
<evidence type="ECO:0000313" key="9">
    <source>
        <dbReference type="Proteomes" id="UP000639274"/>
    </source>
</evidence>
<dbReference type="InterPro" id="IPR013656">
    <property type="entry name" value="PAS_4"/>
</dbReference>
<evidence type="ECO:0000256" key="3">
    <source>
        <dbReference type="ARBA" id="ARBA00022553"/>
    </source>
</evidence>
<proteinExistence type="predicted"/>
<dbReference type="SUPFAM" id="SSF47384">
    <property type="entry name" value="Homodimeric domain of signal transducing histidine kinase"/>
    <property type="match status" value="1"/>
</dbReference>
<dbReference type="AlphaFoldDB" id="A0A974XZJ6"/>
<dbReference type="InterPro" id="IPR000014">
    <property type="entry name" value="PAS"/>
</dbReference>
<dbReference type="Pfam" id="PF08447">
    <property type="entry name" value="PAS_3"/>
    <property type="match status" value="1"/>
</dbReference>
<sequence length="1045" mass="113356">MSTPVFAPAPTREAASPRTLLERQREVLEAIVRGSPLEDILAALCHIVEAEALRPVHAAILLVDADCGCLRGGAAPSLPDHYNRAVDGVPISADIGTCAAAAATGRVVVTPDIANDPAWSALAHLPLALGLVGAWSMPIFSSTGRVLGTFGTYFGQVREPTEAERQLVGVLAQTAALAIERQQADAALRASDARHRFLAELATATQPLTDPALLMSTTARLLVEHLGVDRCAYAEVEGERVFVINGDHPVGDMRSIVGRWDMAAFGTACVERMLAGEAFVVTDTDTDPRIGADDLPAYRATQIRAVICVPLHKDRRLSAAMAVHQSHPRQWTSGEIDLMRLVVARCWEALERARVARDLAVSEDRYRAMVEANPESVNVLDAEGTVLHMNAAGLRVAEAPAADVLGHCVYDLVVPEDRAAFQSLNERVCRGEEGGLAFEVIGRGGTRRSMEALGVPLLAAGGGYHQLAFTRDVTARVRADRALAESRARLDIAVRLSGVGFFYCDLPFDELVWDDRVREHFFVGPDERVDIDLFYSRLHPVDRERTRQAIEDSIAQRVAYDIVYRTCDPVSDEFKWIRALGGATYAADGSPARFDGVTLDVSVHKRQQEFLTRLLEGERTQARLLGRVAQAGRAIHACDSVESVLATTSEAAREIIGAHMAVTGLSQGPDGSPVMQGLSLSGQLAEHGGRDAPSAGRGIYRLVCETNRPLRLTHAELLAHPCYDVAQDEVGERSHLPLRGLLAAPLVGFDGRNLGAVQLSDRSEGEFTESDESILVQLAQFASVALENARLYEQLREHDRRKDEFLATLAHELRNPLAPLRNGLSILRMTRDPVMVERTQLVMERQLGHLMRLVDDLLDVSRITRDKVTLVRERVDLQAIVDSALDIARPLIEAQGHALTVELPTFPVELDGDRTRLAQVVANLLNNAAKYTPASGHVDLTVIVQDGQARISVRDDGIGIAPRMLPRVFDLFAQADHSLERSQGGLGIGLTLVQRLVALHGGRVEAHSPGHDQGSTFVVWLPLVSDAAPAPPPDAAPPVPSVRLG</sequence>
<dbReference type="SUPFAM" id="SSF55874">
    <property type="entry name" value="ATPase domain of HSP90 chaperone/DNA topoisomerase II/histidine kinase"/>
    <property type="match status" value="1"/>
</dbReference>
<protein>
    <recommendedName>
        <fullName evidence="2">histidine kinase</fullName>
        <ecNumber evidence="2">2.7.13.3</ecNumber>
    </recommendedName>
</protein>
<dbReference type="InterPro" id="IPR036097">
    <property type="entry name" value="HisK_dim/P_sf"/>
</dbReference>
<dbReference type="InterPro" id="IPR003661">
    <property type="entry name" value="HisK_dim/P_dom"/>
</dbReference>
<keyword evidence="9" id="KW-1185">Reference proteome</keyword>
<dbReference type="Pfam" id="PF00512">
    <property type="entry name" value="HisKA"/>
    <property type="match status" value="1"/>
</dbReference>
<dbReference type="Pfam" id="PF02518">
    <property type="entry name" value="HATPase_c"/>
    <property type="match status" value="1"/>
</dbReference>
<dbReference type="InterPro" id="IPR003594">
    <property type="entry name" value="HATPase_dom"/>
</dbReference>
<dbReference type="PRINTS" id="PR00344">
    <property type="entry name" value="BCTRLSENSOR"/>
</dbReference>
<dbReference type="InterPro" id="IPR004358">
    <property type="entry name" value="Sig_transdc_His_kin-like_C"/>
</dbReference>
<dbReference type="Proteomes" id="UP000639274">
    <property type="component" value="Chromosome"/>
</dbReference>
<dbReference type="PROSITE" id="PS50109">
    <property type="entry name" value="HIS_KIN"/>
    <property type="match status" value="1"/>
</dbReference>
<dbReference type="Pfam" id="PF08448">
    <property type="entry name" value="PAS_4"/>
    <property type="match status" value="1"/>
</dbReference>